<dbReference type="Gene3D" id="3.30.420.10">
    <property type="entry name" value="Ribonuclease H-like superfamily/Ribonuclease H"/>
    <property type="match status" value="1"/>
</dbReference>
<organism evidence="1 2">
    <name type="scientific">Juglans regia</name>
    <name type="common">English walnut</name>
    <dbReference type="NCBI Taxonomy" id="51240"/>
    <lineage>
        <taxon>Eukaryota</taxon>
        <taxon>Viridiplantae</taxon>
        <taxon>Streptophyta</taxon>
        <taxon>Embryophyta</taxon>
        <taxon>Tracheophyta</taxon>
        <taxon>Spermatophyta</taxon>
        <taxon>Magnoliopsida</taxon>
        <taxon>eudicotyledons</taxon>
        <taxon>Gunneridae</taxon>
        <taxon>Pentapetalae</taxon>
        <taxon>rosids</taxon>
        <taxon>fabids</taxon>
        <taxon>Fagales</taxon>
        <taxon>Juglandaceae</taxon>
        <taxon>Juglans</taxon>
    </lineage>
</organism>
<dbReference type="PANTHER" id="PTHR47074">
    <property type="entry name" value="BNAC02G40300D PROTEIN"/>
    <property type="match status" value="1"/>
</dbReference>
<dbReference type="CDD" id="cd06222">
    <property type="entry name" value="RNase_H_like"/>
    <property type="match status" value="1"/>
</dbReference>
<gene>
    <name evidence="2" type="primary">LOC108998434</name>
</gene>
<dbReference type="InterPro" id="IPR036397">
    <property type="entry name" value="RNaseH_sf"/>
</dbReference>
<dbReference type="InterPro" id="IPR044730">
    <property type="entry name" value="RNase_H-like_dom_plant"/>
</dbReference>
<dbReference type="RefSeq" id="XP_018830531.1">
    <property type="nucleotide sequence ID" value="XM_018974986.1"/>
</dbReference>
<dbReference type="InterPro" id="IPR052929">
    <property type="entry name" value="RNase_H-like_EbsB-rel"/>
</dbReference>
<dbReference type="Pfam" id="PF13456">
    <property type="entry name" value="RVT_3"/>
    <property type="match status" value="1"/>
</dbReference>
<dbReference type="PANTHER" id="PTHR47074:SF48">
    <property type="entry name" value="POLYNUCLEOTIDYL TRANSFERASE, RIBONUCLEASE H-LIKE SUPERFAMILY PROTEIN"/>
    <property type="match status" value="1"/>
</dbReference>
<dbReference type="InterPro" id="IPR002156">
    <property type="entry name" value="RNaseH_domain"/>
</dbReference>
<dbReference type="Pfam" id="PF13966">
    <property type="entry name" value="zf-RVT"/>
    <property type="match status" value="1"/>
</dbReference>
<sequence length="384" mass="43739">MGKAKFASGLGFRDLESFNIALLAKQDYRLLQRPDALLSKILKFKYFPHFSFFEAKIGSNPSYIWSIHATKNLELDSDEYVFALIDLDHKYWNTPLIDSIFSSTEAEIVKKIPIRAYNCPDRVIWRCLKNGIFSVKNAYHLHKEMVERAKGQGSSFNSQKDTWLNIPNATKVFTLKACLESLPTKANLFKKTVVESPDFPICLSEAETIIHTIWDCHAAKDVWSTSSKKVQKSGLFASGFMQSFSSAKKIWQRRNSFIFQDNFIHPNLLIQQAKQLLTEYQEGQASKVVSKGASKSNHTSWEPLPLGTDKVNWDAAAKHEDGRVGIGIVIRDFEERVIASRSMQRYMLTNSYTVESQGALQAIIFARDIGFRRIILEGDALQFM</sequence>
<evidence type="ECO:0000313" key="2">
    <source>
        <dbReference type="RefSeq" id="XP_018830531.1"/>
    </source>
</evidence>
<dbReference type="OrthoDB" id="1745333at2759"/>
<dbReference type="GeneID" id="108998434"/>
<dbReference type="GO" id="GO:0004523">
    <property type="term" value="F:RNA-DNA hybrid ribonuclease activity"/>
    <property type="evidence" value="ECO:0007669"/>
    <property type="project" value="InterPro"/>
</dbReference>
<proteinExistence type="predicted"/>
<keyword evidence="1" id="KW-1185">Reference proteome</keyword>
<dbReference type="Proteomes" id="UP000235220">
    <property type="component" value="Chromosome 9"/>
</dbReference>
<protein>
    <submittedName>
        <fullName evidence="2">Uncharacterized protein LOC108998434</fullName>
    </submittedName>
</protein>
<dbReference type="Gramene" id="Jr09_03290_p1">
    <property type="protein sequence ID" value="cds.Jr09_03290_p1"/>
    <property type="gene ID" value="Jr09_03290"/>
</dbReference>
<dbReference type="GO" id="GO:0003676">
    <property type="term" value="F:nucleic acid binding"/>
    <property type="evidence" value="ECO:0007669"/>
    <property type="project" value="InterPro"/>
</dbReference>
<dbReference type="KEGG" id="jre:108998434"/>
<dbReference type="InterPro" id="IPR026960">
    <property type="entry name" value="RVT-Znf"/>
</dbReference>
<evidence type="ECO:0000313" key="1">
    <source>
        <dbReference type="Proteomes" id="UP000235220"/>
    </source>
</evidence>
<accession>A0A2I4FFV9</accession>
<dbReference type="AlphaFoldDB" id="A0A2I4FFV9"/>
<name>A0A2I4FFV9_JUGRE</name>
<reference evidence="2" key="1">
    <citation type="submission" date="2025-08" db="UniProtKB">
        <authorList>
            <consortium name="RefSeq"/>
        </authorList>
    </citation>
    <scope>IDENTIFICATION</scope>
    <source>
        <tissue evidence="2">Leaves</tissue>
    </source>
</reference>